<proteinExistence type="predicted"/>
<dbReference type="AlphaFoldDB" id="A0AAV5ABC1"/>
<reference evidence="2" key="1">
    <citation type="submission" date="2021-10" db="EMBL/GenBank/DDBJ databases">
        <title>De novo Genome Assembly of Clathrus columnatus (Basidiomycota, Fungi) Using Illumina and Nanopore Sequence Data.</title>
        <authorList>
            <person name="Ogiso-Tanaka E."/>
            <person name="Itagaki H."/>
            <person name="Hosoya T."/>
            <person name="Hosaka K."/>
        </authorList>
    </citation>
    <scope>NUCLEOTIDE SEQUENCE</scope>
    <source>
        <strain evidence="2">MO-923</strain>
    </source>
</reference>
<dbReference type="Gene3D" id="3.40.50.1820">
    <property type="entry name" value="alpha/beta hydrolase"/>
    <property type="match status" value="2"/>
</dbReference>
<keyword evidence="3" id="KW-1185">Reference proteome</keyword>
<protein>
    <recommendedName>
        <fullName evidence="1">Carboxylesterase type B domain-containing protein</fullName>
    </recommendedName>
</protein>
<dbReference type="Proteomes" id="UP001050691">
    <property type="component" value="Unassembled WGS sequence"/>
</dbReference>
<dbReference type="InterPro" id="IPR002018">
    <property type="entry name" value="CarbesteraseB"/>
</dbReference>
<dbReference type="PANTHER" id="PTHR11559">
    <property type="entry name" value="CARBOXYLESTERASE"/>
    <property type="match status" value="1"/>
</dbReference>
<dbReference type="EMBL" id="BPWL01000004">
    <property type="protein sequence ID" value="GJJ10014.1"/>
    <property type="molecule type" value="Genomic_DNA"/>
</dbReference>
<dbReference type="SUPFAM" id="SSF53474">
    <property type="entry name" value="alpha/beta-Hydrolases"/>
    <property type="match status" value="1"/>
</dbReference>
<dbReference type="InterPro" id="IPR019819">
    <property type="entry name" value="Carboxylesterase_B_CS"/>
</dbReference>
<evidence type="ECO:0000259" key="1">
    <source>
        <dbReference type="Pfam" id="PF00135"/>
    </source>
</evidence>
<comment type="caution">
    <text evidence="2">The sequence shown here is derived from an EMBL/GenBank/DDBJ whole genome shotgun (WGS) entry which is preliminary data.</text>
</comment>
<evidence type="ECO:0000313" key="3">
    <source>
        <dbReference type="Proteomes" id="UP001050691"/>
    </source>
</evidence>
<sequence length="455" mass="49036">MPFAQATRFGLPQTPSTLAGVQSATAYGAACPQLAFQLDDIPLDMTPTRRRKRQSLEESEDCLFINVIRPEGTAANANLPVLFWIFGGGFEEGDTSEYDGTYLVTRSVQLNEPMIYVSANYRLNAFGFLASSEVQAAGVGNLGLRDQRFALEWVQSNIALFGGDASKVTMFVYLVNVSWGQSAGSVSVGLQLVINGGNPAGLFQAAFMESGTPVPLTPLSSGQQWYNQLVSATGCSSASNTLACLTTVPYDTFYNAVQNTPSVQSYLSLNNDDLIRSNLRQLVWRPGIDGSLITEDPMVSVANGNYAKVPFIAGDVDDEGTTDAEAVNYLHTNYMPSATTSEFEPLTTLYPNDQTQNESCLGSAHGHEVPEFYGMEGGDNQGTDAIINFVNTFNPNTVTGNSGISSLISWPQYGTDLSAPPLLTFTDPNGLSITTDTYRAAGMQAFMNLFSFYDV</sequence>
<organism evidence="2 3">
    <name type="scientific">Clathrus columnatus</name>
    <dbReference type="NCBI Taxonomy" id="1419009"/>
    <lineage>
        <taxon>Eukaryota</taxon>
        <taxon>Fungi</taxon>
        <taxon>Dikarya</taxon>
        <taxon>Basidiomycota</taxon>
        <taxon>Agaricomycotina</taxon>
        <taxon>Agaricomycetes</taxon>
        <taxon>Phallomycetidae</taxon>
        <taxon>Phallales</taxon>
        <taxon>Clathraceae</taxon>
        <taxon>Clathrus</taxon>
    </lineage>
</organism>
<dbReference type="InterPro" id="IPR050309">
    <property type="entry name" value="Type-B_Carboxylest/Lipase"/>
</dbReference>
<gene>
    <name evidence="2" type="ORF">Clacol_004240</name>
</gene>
<dbReference type="PROSITE" id="PS00941">
    <property type="entry name" value="CARBOXYLESTERASE_B_2"/>
    <property type="match status" value="1"/>
</dbReference>
<dbReference type="Pfam" id="PF00135">
    <property type="entry name" value="COesterase"/>
    <property type="match status" value="1"/>
</dbReference>
<accession>A0AAV5ABC1</accession>
<dbReference type="InterPro" id="IPR029058">
    <property type="entry name" value="AB_hydrolase_fold"/>
</dbReference>
<name>A0AAV5ABC1_9AGAM</name>
<evidence type="ECO:0000313" key="2">
    <source>
        <dbReference type="EMBL" id="GJJ10014.1"/>
    </source>
</evidence>
<feature type="domain" description="Carboxylesterase type B" evidence="1">
    <location>
        <begin position="1"/>
        <end position="327"/>
    </location>
</feature>